<dbReference type="GO" id="GO:0005737">
    <property type="term" value="C:cytoplasm"/>
    <property type="evidence" value="ECO:0007669"/>
    <property type="project" value="TreeGrafter"/>
</dbReference>
<dbReference type="Proteomes" id="UP000553343">
    <property type="component" value="Unassembled WGS sequence"/>
</dbReference>
<gene>
    <name evidence="3" type="ORF">HXW94_13300</name>
</gene>
<evidence type="ECO:0000313" key="3">
    <source>
        <dbReference type="EMBL" id="NWH05951.1"/>
    </source>
</evidence>
<organism evidence="3 4">
    <name type="scientific">Desulfobacter latus</name>
    <dbReference type="NCBI Taxonomy" id="2292"/>
    <lineage>
        <taxon>Bacteria</taxon>
        <taxon>Pseudomonadati</taxon>
        <taxon>Thermodesulfobacteriota</taxon>
        <taxon>Desulfobacteria</taxon>
        <taxon>Desulfobacterales</taxon>
        <taxon>Desulfobacteraceae</taxon>
        <taxon>Desulfobacter</taxon>
    </lineage>
</organism>
<evidence type="ECO:0000256" key="1">
    <source>
        <dbReference type="ARBA" id="ARBA00007665"/>
    </source>
</evidence>
<dbReference type="AlphaFoldDB" id="A0A850T4D8"/>
<comment type="similarity">
    <text evidence="1">Belongs to the IMPACT family.</text>
</comment>
<accession>A0A850T4D8</accession>
<keyword evidence="4" id="KW-1185">Reference proteome</keyword>
<name>A0A850T4D8_9BACT</name>
<dbReference type="GO" id="GO:0006446">
    <property type="term" value="P:regulation of translational initiation"/>
    <property type="evidence" value="ECO:0007669"/>
    <property type="project" value="TreeGrafter"/>
</dbReference>
<protein>
    <submittedName>
        <fullName evidence="3">YigZ family protein</fullName>
    </submittedName>
</protein>
<dbReference type="PROSITE" id="PS00910">
    <property type="entry name" value="UPF0029"/>
    <property type="match status" value="1"/>
</dbReference>
<reference evidence="3 4" key="1">
    <citation type="submission" date="2020-06" db="EMBL/GenBank/DDBJ databases">
        <title>High-quality draft genome of sulfate reducer Desulfobacter latus type strain AcrS2 isolated from marine sediment.</title>
        <authorList>
            <person name="Hoppe M."/>
            <person name="Larsen C.K."/>
            <person name="Marshall I.P.G."/>
            <person name="Schramm A."/>
            <person name="Marietou A.G."/>
        </authorList>
    </citation>
    <scope>NUCLEOTIDE SEQUENCE [LARGE SCALE GENOMIC DNA]</scope>
    <source>
        <strain evidence="3 4">AcRS2</strain>
    </source>
</reference>
<dbReference type="EMBL" id="JACADJ010000052">
    <property type="protein sequence ID" value="NWH05951.1"/>
    <property type="molecule type" value="Genomic_DNA"/>
</dbReference>
<feature type="domain" description="Impact N-terminal" evidence="2">
    <location>
        <begin position="29"/>
        <end position="134"/>
    </location>
</feature>
<dbReference type="InterPro" id="IPR020568">
    <property type="entry name" value="Ribosomal_Su5_D2-typ_SF"/>
</dbReference>
<dbReference type="PANTHER" id="PTHR16301">
    <property type="entry name" value="IMPACT-RELATED"/>
    <property type="match status" value="1"/>
</dbReference>
<sequence>MNMNCEKPVFYSVGRAVSDPVRRAELKIKRSVFVCRLSYAHTIEGAKEFISNVSKEHKTATHNCWAYVVGDCGQISHCSDAGEPPGTAGKPMLNTLLSHHMTCTAAVVTRYFGGVKLGVRGLIEAYALAVSEAIEQAPLVRLVKTQSFQVCLDYSLNDSFLNRISTLKTTISGTDYKERVTHDLGVELSDLSALESILIQYQRQGLLDYYITTEDTEDTESTEN</sequence>
<dbReference type="InterPro" id="IPR036956">
    <property type="entry name" value="Impact_N_sf"/>
</dbReference>
<comment type="caution">
    <text evidence="3">The sequence shown here is derived from an EMBL/GenBank/DDBJ whole genome shotgun (WGS) entry which is preliminary data.</text>
</comment>
<proteinExistence type="inferred from homology"/>
<dbReference type="Gene3D" id="3.30.230.30">
    <property type="entry name" value="Impact, N-terminal domain"/>
    <property type="match status" value="1"/>
</dbReference>
<dbReference type="SUPFAM" id="SSF54211">
    <property type="entry name" value="Ribosomal protein S5 domain 2-like"/>
    <property type="match status" value="1"/>
</dbReference>
<dbReference type="InterPro" id="IPR001498">
    <property type="entry name" value="Impact_N"/>
</dbReference>
<dbReference type="Pfam" id="PF01205">
    <property type="entry name" value="Impact_N"/>
    <property type="match status" value="1"/>
</dbReference>
<evidence type="ECO:0000259" key="2">
    <source>
        <dbReference type="Pfam" id="PF01205"/>
    </source>
</evidence>
<dbReference type="PANTHER" id="PTHR16301:SF20">
    <property type="entry name" value="IMPACT FAMILY MEMBER YIGZ"/>
    <property type="match status" value="1"/>
</dbReference>
<dbReference type="InterPro" id="IPR023582">
    <property type="entry name" value="Impact"/>
</dbReference>
<dbReference type="InterPro" id="IPR020569">
    <property type="entry name" value="UPF0029_Impact_CS"/>
</dbReference>
<evidence type="ECO:0000313" key="4">
    <source>
        <dbReference type="Proteomes" id="UP000553343"/>
    </source>
</evidence>